<keyword evidence="5" id="KW-0325">Glycoprotein</keyword>
<accession>A0A7D9L9R6</accession>
<evidence type="ECO:0000313" key="8">
    <source>
        <dbReference type="Proteomes" id="UP001152795"/>
    </source>
</evidence>
<organism evidence="7 8">
    <name type="scientific">Paramuricea clavata</name>
    <name type="common">Red gorgonian</name>
    <name type="synonym">Violescent sea-whip</name>
    <dbReference type="NCBI Taxonomy" id="317549"/>
    <lineage>
        <taxon>Eukaryota</taxon>
        <taxon>Metazoa</taxon>
        <taxon>Cnidaria</taxon>
        <taxon>Anthozoa</taxon>
        <taxon>Octocorallia</taxon>
        <taxon>Malacalcyonacea</taxon>
        <taxon>Plexauridae</taxon>
        <taxon>Paramuricea</taxon>
    </lineage>
</organism>
<dbReference type="GO" id="GO:0034220">
    <property type="term" value="P:monoatomic ion transmembrane transport"/>
    <property type="evidence" value="ECO:0007669"/>
    <property type="project" value="UniProtKB-KW"/>
</dbReference>
<keyword evidence="2" id="KW-0677">Repeat</keyword>
<dbReference type="PANTHER" id="PTHR47143:SF1">
    <property type="entry name" value="ION_TRANS DOMAIN-CONTAINING PROTEIN"/>
    <property type="match status" value="1"/>
</dbReference>
<keyword evidence="6" id="KW-0407">Ion channel</keyword>
<comment type="caution">
    <text evidence="7">The sequence shown here is derived from an EMBL/GenBank/DDBJ whole genome shotgun (WGS) entry which is preliminary data.</text>
</comment>
<dbReference type="PANTHER" id="PTHR47143">
    <property type="entry name" value="TRANSIENT RECEPTOR POTENTIAL CATION CHANNEL PROTEIN PAINLESS"/>
    <property type="match status" value="1"/>
</dbReference>
<dbReference type="EMBL" id="CACRXK020015124">
    <property type="protein sequence ID" value="CAB4027916.1"/>
    <property type="molecule type" value="Genomic_DNA"/>
</dbReference>
<evidence type="ECO:0000256" key="4">
    <source>
        <dbReference type="ARBA" id="ARBA00023065"/>
    </source>
</evidence>
<dbReference type="Proteomes" id="UP001152795">
    <property type="component" value="Unassembled WGS sequence"/>
</dbReference>
<evidence type="ECO:0000256" key="1">
    <source>
        <dbReference type="ARBA" id="ARBA00022448"/>
    </source>
</evidence>
<sequence length="127" mass="14550">MYGRKLFYIKLFIFLIFLLFLTGYVIMATPSQGGTDVDGELVNCTLNEDSGTVAFDVFVDSGRYVLLILACLHIIFELFQMVYQRLHYFTDYTNYFEVTMYVSTVVYVSADFDLSFVSESDVLSGAR</sequence>
<keyword evidence="3" id="KW-0040">ANK repeat</keyword>
<evidence type="ECO:0000256" key="6">
    <source>
        <dbReference type="ARBA" id="ARBA00023303"/>
    </source>
</evidence>
<dbReference type="AlphaFoldDB" id="A0A7D9L9R6"/>
<keyword evidence="8" id="KW-1185">Reference proteome</keyword>
<evidence type="ECO:0000313" key="7">
    <source>
        <dbReference type="EMBL" id="CAB4027916.1"/>
    </source>
</evidence>
<dbReference type="InterPro" id="IPR052076">
    <property type="entry name" value="TRP_cation_channel"/>
</dbReference>
<keyword evidence="4" id="KW-0406">Ion transport</keyword>
<gene>
    <name evidence="7" type="ORF">PACLA_8A036197</name>
</gene>
<evidence type="ECO:0000256" key="3">
    <source>
        <dbReference type="ARBA" id="ARBA00023043"/>
    </source>
</evidence>
<evidence type="ECO:0000256" key="2">
    <source>
        <dbReference type="ARBA" id="ARBA00022737"/>
    </source>
</evidence>
<name>A0A7D9L9R6_PARCT</name>
<reference evidence="7" key="1">
    <citation type="submission" date="2020-04" db="EMBL/GenBank/DDBJ databases">
        <authorList>
            <person name="Alioto T."/>
            <person name="Alioto T."/>
            <person name="Gomez Garrido J."/>
        </authorList>
    </citation>
    <scope>NUCLEOTIDE SEQUENCE</scope>
    <source>
        <strain evidence="7">A484AB</strain>
    </source>
</reference>
<dbReference type="GO" id="GO:1902495">
    <property type="term" value="C:transmembrane transporter complex"/>
    <property type="evidence" value="ECO:0007669"/>
    <property type="project" value="TreeGrafter"/>
</dbReference>
<protein>
    <submittedName>
        <fullName evidence="7">Uncharacterized protein</fullName>
    </submittedName>
</protein>
<evidence type="ECO:0000256" key="5">
    <source>
        <dbReference type="ARBA" id="ARBA00023180"/>
    </source>
</evidence>
<keyword evidence="1" id="KW-0813">Transport</keyword>
<proteinExistence type="predicted"/>
<dbReference type="GO" id="GO:0022857">
    <property type="term" value="F:transmembrane transporter activity"/>
    <property type="evidence" value="ECO:0007669"/>
    <property type="project" value="TreeGrafter"/>
</dbReference>